<protein>
    <submittedName>
        <fullName evidence="2">Uncharacterized protein</fullName>
    </submittedName>
</protein>
<feature type="non-terminal residue" evidence="2">
    <location>
        <position position="1"/>
    </location>
</feature>
<dbReference type="EMBL" id="GAKP01000633">
    <property type="protein sequence ID" value="JAC58319.1"/>
    <property type="molecule type" value="Transcribed_RNA"/>
</dbReference>
<keyword evidence="1" id="KW-0732">Signal</keyword>
<evidence type="ECO:0000313" key="2">
    <source>
        <dbReference type="EMBL" id="JAC58319.1"/>
    </source>
</evidence>
<evidence type="ECO:0000256" key="1">
    <source>
        <dbReference type="SAM" id="SignalP"/>
    </source>
</evidence>
<organism evidence="2">
    <name type="scientific">Bactrocera dorsalis</name>
    <name type="common">Oriental fruit fly</name>
    <name type="synonym">Dacus dorsalis</name>
    <dbReference type="NCBI Taxonomy" id="27457"/>
    <lineage>
        <taxon>Eukaryota</taxon>
        <taxon>Metazoa</taxon>
        <taxon>Ecdysozoa</taxon>
        <taxon>Arthropoda</taxon>
        <taxon>Hexapoda</taxon>
        <taxon>Insecta</taxon>
        <taxon>Pterygota</taxon>
        <taxon>Neoptera</taxon>
        <taxon>Endopterygota</taxon>
        <taxon>Diptera</taxon>
        <taxon>Brachycera</taxon>
        <taxon>Muscomorpha</taxon>
        <taxon>Tephritoidea</taxon>
        <taxon>Tephritidae</taxon>
        <taxon>Bactrocera</taxon>
        <taxon>Bactrocera</taxon>
    </lineage>
</organism>
<feature type="signal peptide" evidence="1">
    <location>
        <begin position="1"/>
        <end position="32"/>
    </location>
</feature>
<dbReference type="AlphaFoldDB" id="A0A034WUK7"/>
<sequence length="147" mass="16319">CRTVHNMKPQTLCLSVLIVAFLFASEIPSAQAMYLTNDLLSLAAQELNHLISGVATGVNEILFERSKLRPFTITINNPTEAEIDENEIGVNSPKTAVTDADNAMENLAGKNGSATLEIPQELSTLLEKVLNWISFFKILKRMWRDTK</sequence>
<accession>A0A034WUK7</accession>
<name>A0A034WUK7_BACDO</name>
<dbReference type="OrthoDB" id="8086142at2759"/>
<reference evidence="2" key="1">
    <citation type="journal article" date="2014" name="BMC Genomics">
        <title>Characterizing the developmental transcriptome of the oriental fruit fly, Bactrocera dorsalis (Diptera: Tephritidae) through comparative genomic analysis with Drosophila melanogaster utilizing modENCODE datasets.</title>
        <authorList>
            <person name="Geib S.M."/>
            <person name="Calla B."/>
            <person name="Hall B."/>
            <person name="Hou S."/>
            <person name="Manoukis N.C."/>
        </authorList>
    </citation>
    <scope>NUCLEOTIDE SEQUENCE</scope>
    <source>
        <strain evidence="2">Punador</strain>
    </source>
</reference>
<proteinExistence type="predicted"/>
<feature type="chain" id="PRO_5001558276" evidence="1">
    <location>
        <begin position="33"/>
        <end position="147"/>
    </location>
</feature>